<accession>A0DJQ3</accession>
<keyword evidence="3" id="KW-1185">Reference proteome</keyword>
<proteinExistence type="predicted"/>
<dbReference type="KEGG" id="ptm:GSPATT00017614001"/>
<protein>
    <submittedName>
        <fullName evidence="2">Uncharacterized protein</fullName>
    </submittedName>
</protein>
<evidence type="ECO:0000256" key="1">
    <source>
        <dbReference type="SAM" id="MobiDB-lite"/>
    </source>
</evidence>
<dbReference type="Proteomes" id="UP000000600">
    <property type="component" value="Unassembled WGS sequence"/>
</dbReference>
<dbReference type="HOGENOM" id="CLU_2077640_0_0_1"/>
<evidence type="ECO:0000313" key="3">
    <source>
        <dbReference type="Proteomes" id="UP000000600"/>
    </source>
</evidence>
<dbReference type="InParanoid" id="A0DJQ3"/>
<organism evidence="2 3">
    <name type="scientific">Paramecium tetraurelia</name>
    <dbReference type="NCBI Taxonomy" id="5888"/>
    <lineage>
        <taxon>Eukaryota</taxon>
        <taxon>Sar</taxon>
        <taxon>Alveolata</taxon>
        <taxon>Ciliophora</taxon>
        <taxon>Intramacronucleata</taxon>
        <taxon>Oligohymenophorea</taxon>
        <taxon>Peniculida</taxon>
        <taxon>Parameciidae</taxon>
        <taxon>Paramecium</taxon>
    </lineage>
</organism>
<dbReference type="GeneID" id="5036452"/>
<dbReference type="OrthoDB" id="303311at2759"/>
<feature type="compositionally biased region" description="Basic and acidic residues" evidence="1">
    <location>
        <begin position="86"/>
        <end position="95"/>
    </location>
</feature>
<gene>
    <name evidence="2" type="ORF">GSPATT00017614001</name>
</gene>
<dbReference type="AlphaFoldDB" id="A0DJQ3"/>
<name>A0DJQ3_PARTE</name>
<dbReference type="OMA" id="QRMFDEP"/>
<dbReference type="EMBL" id="CT868463">
    <property type="protein sequence ID" value="CAK83270.1"/>
    <property type="molecule type" value="Genomic_DNA"/>
</dbReference>
<dbReference type="RefSeq" id="XP_001450667.1">
    <property type="nucleotide sequence ID" value="XM_001450630.1"/>
</dbReference>
<reference evidence="2 3" key="1">
    <citation type="journal article" date="2006" name="Nature">
        <title>Global trends of whole-genome duplications revealed by the ciliate Paramecium tetraurelia.</title>
        <authorList>
            <consortium name="Genoscope"/>
            <person name="Aury J.-M."/>
            <person name="Jaillon O."/>
            <person name="Duret L."/>
            <person name="Noel B."/>
            <person name="Jubin C."/>
            <person name="Porcel B.M."/>
            <person name="Segurens B."/>
            <person name="Daubin V."/>
            <person name="Anthouard V."/>
            <person name="Aiach N."/>
            <person name="Arnaiz O."/>
            <person name="Billaut A."/>
            <person name="Beisson J."/>
            <person name="Blanc I."/>
            <person name="Bouhouche K."/>
            <person name="Camara F."/>
            <person name="Duharcourt S."/>
            <person name="Guigo R."/>
            <person name="Gogendeau D."/>
            <person name="Katinka M."/>
            <person name="Keller A.-M."/>
            <person name="Kissmehl R."/>
            <person name="Klotz C."/>
            <person name="Koll F."/>
            <person name="Le Moue A."/>
            <person name="Lepere C."/>
            <person name="Malinsky S."/>
            <person name="Nowacki M."/>
            <person name="Nowak J.K."/>
            <person name="Plattner H."/>
            <person name="Poulain J."/>
            <person name="Ruiz F."/>
            <person name="Serrano V."/>
            <person name="Zagulski M."/>
            <person name="Dessen P."/>
            <person name="Betermier M."/>
            <person name="Weissenbach J."/>
            <person name="Scarpelli C."/>
            <person name="Schachter V."/>
            <person name="Sperling L."/>
            <person name="Meyer E."/>
            <person name="Cohen J."/>
            <person name="Wincker P."/>
        </authorList>
    </citation>
    <scope>NUCLEOTIDE SEQUENCE [LARGE SCALE GENOMIC DNA]</scope>
    <source>
        <strain evidence="2 3">Stock d4-2</strain>
    </source>
</reference>
<evidence type="ECO:0000313" key="2">
    <source>
        <dbReference type="EMBL" id="CAK83270.1"/>
    </source>
</evidence>
<feature type="region of interest" description="Disordered" evidence="1">
    <location>
        <begin position="86"/>
        <end position="106"/>
    </location>
</feature>
<sequence>MFEENISQRNPLEVSNHANAVKRFENLEKLKLIERLETIQRIKKSNDRLEIKKFMFQLQQRMFDEPDQFSIIKFSIGLRSVEKLKRDSKLSRSPDSRQTTAAEKQTEIKEIEVKPFKM</sequence>